<sequence>MPALTNLDTSYMPATKVLSHETVDEIADEKHIKRLNTKTNGFAAGSSIINSGLFVQNVAQLKIILGKQRRCENFCGPEKLTEAECVDRIRNATQESSIFRDFDCNFTNMAMLKAFIITSIIMQVIYGLVVIIDVAIGEKALGASITSSDPKATSSKDHFSPEHEPCISYFNCEFFDRWL</sequence>
<keyword evidence="1" id="KW-0472">Membrane</keyword>
<protein>
    <submittedName>
        <fullName evidence="2">Oidioi.mRNA.OKI2018_I69.chr1.g2440.t1.cds</fullName>
    </submittedName>
</protein>
<organism evidence="2 3">
    <name type="scientific">Oikopleura dioica</name>
    <name type="common">Tunicate</name>
    <dbReference type="NCBI Taxonomy" id="34765"/>
    <lineage>
        <taxon>Eukaryota</taxon>
        <taxon>Metazoa</taxon>
        <taxon>Chordata</taxon>
        <taxon>Tunicata</taxon>
        <taxon>Appendicularia</taxon>
        <taxon>Copelata</taxon>
        <taxon>Oikopleuridae</taxon>
        <taxon>Oikopleura</taxon>
    </lineage>
</organism>
<reference evidence="2 3" key="1">
    <citation type="submission" date="2021-04" db="EMBL/GenBank/DDBJ databases">
        <authorList>
            <person name="Bliznina A."/>
        </authorList>
    </citation>
    <scope>NUCLEOTIDE SEQUENCE [LARGE SCALE GENOMIC DNA]</scope>
</reference>
<evidence type="ECO:0000256" key="1">
    <source>
        <dbReference type="SAM" id="Phobius"/>
    </source>
</evidence>
<keyword evidence="1" id="KW-1133">Transmembrane helix</keyword>
<dbReference type="EMBL" id="OU015566">
    <property type="protein sequence ID" value="CAG5105773.1"/>
    <property type="molecule type" value="Genomic_DNA"/>
</dbReference>
<proteinExistence type="predicted"/>
<keyword evidence="3" id="KW-1185">Reference proteome</keyword>
<accession>A0ABN7SUM4</accession>
<keyword evidence="1" id="KW-0812">Transmembrane</keyword>
<name>A0ABN7SUM4_OIKDI</name>
<gene>
    <name evidence="2" type="ORF">OKIOD_LOCUS11205</name>
</gene>
<evidence type="ECO:0000313" key="3">
    <source>
        <dbReference type="Proteomes" id="UP001158576"/>
    </source>
</evidence>
<evidence type="ECO:0000313" key="2">
    <source>
        <dbReference type="EMBL" id="CAG5105773.1"/>
    </source>
</evidence>
<dbReference type="Proteomes" id="UP001158576">
    <property type="component" value="Chromosome 1"/>
</dbReference>
<feature type="transmembrane region" description="Helical" evidence="1">
    <location>
        <begin position="114"/>
        <end position="136"/>
    </location>
</feature>